<dbReference type="Proteomes" id="UP001305414">
    <property type="component" value="Unassembled WGS sequence"/>
</dbReference>
<gene>
    <name evidence="1" type="ORF">RRF57_010763</name>
</gene>
<accession>A0AAN7UYK9</accession>
<sequence>MKTPPSKKELAQSIVDLVRTSMIQILSLQPDLGTACMFGQALGELIIFYGIETFFKFAQAVHKSLRNILTTELAESSTELGDQRSVFLLSNSIIHSDILSTWFLGDVNGLNDTNFPRRLGPRGPSTHIRTVLFNSLGLFAGFGVLKSRDNLRANDNTISDSSDRLEVFARRDTKADSGGLVAAVFLHTLKQVGKVGVEGA</sequence>
<dbReference type="EMBL" id="JAWHQM010000047">
    <property type="protein sequence ID" value="KAK5635051.1"/>
    <property type="molecule type" value="Genomic_DNA"/>
</dbReference>
<proteinExistence type="predicted"/>
<dbReference type="AlphaFoldDB" id="A0AAN7UYK9"/>
<evidence type="ECO:0000313" key="2">
    <source>
        <dbReference type="Proteomes" id="UP001305414"/>
    </source>
</evidence>
<reference evidence="1 2" key="1">
    <citation type="submission" date="2023-10" db="EMBL/GenBank/DDBJ databases">
        <title>Draft genome sequence of Xylaria bambusicola isolate GMP-LS, the root and basal stem rot pathogen of sugarcane in Indonesia.</title>
        <authorList>
            <person name="Selvaraj P."/>
            <person name="Muralishankar V."/>
            <person name="Muruganantham S."/>
            <person name="Sp S."/>
            <person name="Haryani S."/>
            <person name="Lau K.J.X."/>
            <person name="Naqvi N.I."/>
        </authorList>
    </citation>
    <scope>NUCLEOTIDE SEQUENCE [LARGE SCALE GENOMIC DNA]</scope>
    <source>
        <strain evidence="1">GMP-LS</strain>
    </source>
</reference>
<comment type="caution">
    <text evidence="1">The sequence shown here is derived from an EMBL/GenBank/DDBJ whole genome shotgun (WGS) entry which is preliminary data.</text>
</comment>
<evidence type="ECO:0000313" key="1">
    <source>
        <dbReference type="EMBL" id="KAK5635051.1"/>
    </source>
</evidence>
<organism evidence="1 2">
    <name type="scientific">Xylaria bambusicola</name>
    <dbReference type="NCBI Taxonomy" id="326684"/>
    <lineage>
        <taxon>Eukaryota</taxon>
        <taxon>Fungi</taxon>
        <taxon>Dikarya</taxon>
        <taxon>Ascomycota</taxon>
        <taxon>Pezizomycotina</taxon>
        <taxon>Sordariomycetes</taxon>
        <taxon>Xylariomycetidae</taxon>
        <taxon>Xylariales</taxon>
        <taxon>Xylariaceae</taxon>
        <taxon>Xylaria</taxon>
    </lineage>
</organism>
<protein>
    <submittedName>
        <fullName evidence="1">Uncharacterized protein</fullName>
    </submittedName>
</protein>
<keyword evidence="2" id="KW-1185">Reference proteome</keyword>
<name>A0AAN7UYK9_9PEZI</name>